<protein>
    <submittedName>
        <fullName evidence="7">NUDIX hydrolase</fullName>
    </submittedName>
</protein>
<dbReference type="Pfam" id="PF00293">
    <property type="entry name" value="NUDIX"/>
    <property type="match status" value="1"/>
</dbReference>
<evidence type="ECO:0000256" key="5">
    <source>
        <dbReference type="RuleBase" id="RU003476"/>
    </source>
</evidence>
<evidence type="ECO:0000259" key="6">
    <source>
        <dbReference type="PROSITE" id="PS51462"/>
    </source>
</evidence>
<dbReference type="PROSITE" id="PS00893">
    <property type="entry name" value="NUDIX_BOX"/>
    <property type="match status" value="1"/>
</dbReference>
<feature type="domain" description="Nudix hydrolase" evidence="6">
    <location>
        <begin position="1"/>
        <end position="133"/>
    </location>
</feature>
<dbReference type="EMBL" id="BAAARV010000130">
    <property type="protein sequence ID" value="GAA2392340.1"/>
    <property type="molecule type" value="Genomic_DNA"/>
</dbReference>
<comment type="cofactor">
    <cofactor evidence="1">
        <name>Mg(2+)</name>
        <dbReference type="ChEBI" id="CHEBI:18420"/>
    </cofactor>
</comment>
<comment type="similarity">
    <text evidence="2 5">Belongs to the Nudix hydrolase family.</text>
</comment>
<dbReference type="InterPro" id="IPR020084">
    <property type="entry name" value="NUDIX_hydrolase_CS"/>
</dbReference>
<proteinExistence type="inferred from homology"/>
<evidence type="ECO:0000256" key="2">
    <source>
        <dbReference type="ARBA" id="ARBA00005582"/>
    </source>
</evidence>
<sequence>MVLVDANDRVLLIRTAVDPWRPSAGHEWFTPGGGIEQGESPVQAAARELREETGLVIGPDELRPLARSSWRLRADLVHDDFFLCRVEAHEVDTGALDEIERRYNLGHHWWTYAELTATTETVYPVHLAALLRLVLREGCPPAPVELPAH</sequence>
<dbReference type="Proteomes" id="UP001501444">
    <property type="component" value="Unassembled WGS sequence"/>
</dbReference>
<dbReference type="InterPro" id="IPR020476">
    <property type="entry name" value="Nudix_hydrolase"/>
</dbReference>
<accession>A0ABN3I262</accession>
<keyword evidence="3 5" id="KW-0378">Hydrolase</keyword>
<name>A0ABN3I262_9ACTN</name>
<keyword evidence="4" id="KW-0460">Magnesium</keyword>
<dbReference type="SUPFAM" id="SSF55811">
    <property type="entry name" value="Nudix"/>
    <property type="match status" value="1"/>
</dbReference>
<evidence type="ECO:0000256" key="1">
    <source>
        <dbReference type="ARBA" id="ARBA00001946"/>
    </source>
</evidence>
<evidence type="ECO:0000313" key="7">
    <source>
        <dbReference type="EMBL" id="GAA2392340.1"/>
    </source>
</evidence>
<dbReference type="GO" id="GO:0016787">
    <property type="term" value="F:hydrolase activity"/>
    <property type="evidence" value="ECO:0007669"/>
    <property type="project" value="UniProtKB-KW"/>
</dbReference>
<dbReference type="InterPro" id="IPR015797">
    <property type="entry name" value="NUDIX_hydrolase-like_dom_sf"/>
</dbReference>
<dbReference type="PROSITE" id="PS51462">
    <property type="entry name" value="NUDIX"/>
    <property type="match status" value="1"/>
</dbReference>
<dbReference type="CDD" id="cd04685">
    <property type="entry name" value="NUDIX_Hydrolase"/>
    <property type="match status" value="1"/>
</dbReference>
<organism evidence="7 8">
    <name type="scientific">Dactylosporangium salmoneum</name>
    <dbReference type="NCBI Taxonomy" id="53361"/>
    <lineage>
        <taxon>Bacteria</taxon>
        <taxon>Bacillati</taxon>
        <taxon>Actinomycetota</taxon>
        <taxon>Actinomycetes</taxon>
        <taxon>Micromonosporales</taxon>
        <taxon>Micromonosporaceae</taxon>
        <taxon>Dactylosporangium</taxon>
    </lineage>
</organism>
<reference evidence="7 8" key="1">
    <citation type="journal article" date="2019" name="Int. J. Syst. Evol. Microbiol.">
        <title>The Global Catalogue of Microorganisms (GCM) 10K type strain sequencing project: providing services to taxonomists for standard genome sequencing and annotation.</title>
        <authorList>
            <consortium name="The Broad Institute Genomics Platform"/>
            <consortium name="The Broad Institute Genome Sequencing Center for Infectious Disease"/>
            <person name="Wu L."/>
            <person name="Ma J."/>
        </authorList>
    </citation>
    <scope>NUCLEOTIDE SEQUENCE [LARGE SCALE GENOMIC DNA]</scope>
    <source>
        <strain evidence="7 8">JCM 3272</strain>
    </source>
</reference>
<evidence type="ECO:0000313" key="8">
    <source>
        <dbReference type="Proteomes" id="UP001501444"/>
    </source>
</evidence>
<evidence type="ECO:0000256" key="3">
    <source>
        <dbReference type="ARBA" id="ARBA00022801"/>
    </source>
</evidence>
<dbReference type="Gene3D" id="3.90.79.10">
    <property type="entry name" value="Nucleoside Triphosphate Pyrophosphohydrolase"/>
    <property type="match status" value="1"/>
</dbReference>
<gene>
    <name evidence="7" type="ORF">GCM10010170_104910</name>
</gene>
<dbReference type="PANTHER" id="PTHR43046">
    <property type="entry name" value="GDP-MANNOSE MANNOSYL HYDROLASE"/>
    <property type="match status" value="1"/>
</dbReference>
<comment type="caution">
    <text evidence="7">The sequence shown here is derived from an EMBL/GenBank/DDBJ whole genome shotgun (WGS) entry which is preliminary data.</text>
</comment>
<dbReference type="PANTHER" id="PTHR43046:SF12">
    <property type="entry name" value="GDP-MANNOSE MANNOSYL HYDROLASE"/>
    <property type="match status" value="1"/>
</dbReference>
<dbReference type="PRINTS" id="PR00502">
    <property type="entry name" value="NUDIXFAMILY"/>
</dbReference>
<evidence type="ECO:0000256" key="4">
    <source>
        <dbReference type="ARBA" id="ARBA00022842"/>
    </source>
</evidence>
<dbReference type="InterPro" id="IPR000086">
    <property type="entry name" value="NUDIX_hydrolase_dom"/>
</dbReference>
<keyword evidence="8" id="KW-1185">Reference proteome</keyword>